<protein>
    <submittedName>
        <fullName evidence="5">Uncharacterized protein</fullName>
    </submittedName>
</protein>
<dbReference type="GO" id="GO:0042799">
    <property type="term" value="F:histone H4K20 methyltransferase activity"/>
    <property type="evidence" value="ECO:0007669"/>
    <property type="project" value="TreeGrafter"/>
</dbReference>
<dbReference type="OrthoDB" id="438641at2759"/>
<dbReference type="GO" id="GO:0045814">
    <property type="term" value="P:negative regulation of gene expression, epigenetic"/>
    <property type="evidence" value="ECO:0007669"/>
    <property type="project" value="TreeGrafter"/>
</dbReference>
<keyword evidence="2" id="KW-0808">Transferase</keyword>
<dbReference type="PANTHER" id="PTHR46402:SF2">
    <property type="entry name" value="HISTONE-LYSINE N-TRIMETHYLTRANSFERASE SMYD5"/>
    <property type="match status" value="1"/>
</dbReference>
<name>A0A8J6BHY6_ELECQ</name>
<evidence type="ECO:0000256" key="1">
    <source>
        <dbReference type="ARBA" id="ARBA00022603"/>
    </source>
</evidence>
<dbReference type="Proteomes" id="UP000770717">
    <property type="component" value="Unassembled WGS sequence"/>
</dbReference>
<reference evidence="5" key="1">
    <citation type="thesis" date="2020" institute="ProQuest LLC" country="789 East Eisenhower Parkway, Ann Arbor, MI, USA">
        <title>Comparative Genomics and Chromosome Evolution.</title>
        <authorList>
            <person name="Mudd A.B."/>
        </authorList>
    </citation>
    <scope>NUCLEOTIDE SEQUENCE</scope>
    <source>
        <strain evidence="5">HN-11 Male</strain>
        <tissue evidence="5">Kidney and liver</tissue>
    </source>
</reference>
<evidence type="ECO:0000256" key="3">
    <source>
        <dbReference type="ARBA" id="ARBA00022691"/>
    </source>
</evidence>
<evidence type="ECO:0000256" key="2">
    <source>
        <dbReference type="ARBA" id="ARBA00022679"/>
    </source>
</evidence>
<organism evidence="5 6">
    <name type="scientific">Eleutherodactylus coqui</name>
    <name type="common">Puerto Rican coqui</name>
    <dbReference type="NCBI Taxonomy" id="57060"/>
    <lineage>
        <taxon>Eukaryota</taxon>
        <taxon>Metazoa</taxon>
        <taxon>Chordata</taxon>
        <taxon>Craniata</taxon>
        <taxon>Vertebrata</taxon>
        <taxon>Euteleostomi</taxon>
        <taxon>Amphibia</taxon>
        <taxon>Batrachia</taxon>
        <taxon>Anura</taxon>
        <taxon>Neobatrachia</taxon>
        <taxon>Hyloidea</taxon>
        <taxon>Eleutherodactylidae</taxon>
        <taxon>Eleutherodactylinae</taxon>
        <taxon>Eleutherodactylus</taxon>
        <taxon>Eleutherodactylus</taxon>
    </lineage>
</organism>
<accession>A0A8J6BHY6</accession>
<keyword evidence="3" id="KW-0949">S-adenosyl-L-methionine</keyword>
<comment type="caution">
    <text evidence="5">The sequence shown here is derived from an EMBL/GenBank/DDBJ whole genome shotgun (WGS) entry which is preliminary data.</text>
</comment>
<evidence type="ECO:0000256" key="4">
    <source>
        <dbReference type="SAM" id="MobiDB-lite"/>
    </source>
</evidence>
<feature type="region of interest" description="Disordered" evidence="4">
    <location>
        <begin position="1"/>
        <end position="20"/>
    </location>
</feature>
<gene>
    <name evidence="5" type="ORF">GDO78_022632</name>
</gene>
<keyword evidence="1" id="KW-0489">Methyltransferase</keyword>
<sequence length="95" mass="10358">MASALSLHSLGPTGKGLAPAPVSCHCSSLSQWVHACDALELPAKEREQLDAVIDQLYKDIEKETGEFLNCEGSGLYMLQSCCEYPQTLLITHHNL</sequence>
<evidence type="ECO:0000313" key="6">
    <source>
        <dbReference type="Proteomes" id="UP000770717"/>
    </source>
</evidence>
<dbReference type="EMBL" id="WNTK01084374">
    <property type="protein sequence ID" value="KAG9460318.1"/>
    <property type="molecule type" value="Genomic_DNA"/>
</dbReference>
<dbReference type="GO" id="GO:0032259">
    <property type="term" value="P:methylation"/>
    <property type="evidence" value="ECO:0007669"/>
    <property type="project" value="UniProtKB-KW"/>
</dbReference>
<dbReference type="AlphaFoldDB" id="A0A8J6BHY6"/>
<keyword evidence="6" id="KW-1185">Reference proteome</keyword>
<evidence type="ECO:0000313" key="5">
    <source>
        <dbReference type="EMBL" id="KAG9460318.1"/>
    </source>
</evidence>
<dbReference type="PANTHER" id="PTHR46402">
    <property type="entry name" value="SET AND MYND DOMAIN-CONTAINING PROTEIN 5"/>
    <property type="match status" value="1"/>
</dbReference>
<proteinExistence type="predicted"/>